<dbReference type="Proteomes" id="UP001328107">
    <property type="component" value="Unassembled WGS sequence"/>
</dbReference>
<dbReference type="AlphaFoldDB" id="A0AAN5D8X9"/>
<reference evidence="2" key="1">
    <citation type="submission" date="2022-10" db="EMBL/GenBank/DDBJ databases">
        <title>Genome assembly of Pristionchus species.</title>
        <authorList>
            <person name="Yoshida K."/>
            <person name="Sommer R.J."/>
        </authorList>
    </citation>
    <scope>NUCLEOTIDE SEQUENCE [LARGE SCALE GENOMIC DNA]</scope>
    <source>
        <strain evidence="2">RS5460</strain>
    </source>
</reference>
<proteinExistence type="predicted"/>
<evidence type="ECO:0000313" key="2">
    <source>
        <dbReference type="Proteomes" id="UP001328107"/>
    </source>
</evidence>
<name>A0AAN5D8X9_9BILA</name>
<feature type="non-terminal residue" evidence="1">
    <location>
        <position position="81"/>
    </location>
</feature>
<dbReference type="EMBL" id="BTRK01000006">
    <property type="protein sequence ID" value="GMR58202.1"/>
    <property type="molecule type" value="Genomic_DNA"/>
</dbReference>
<comment type="caution">
    <text evidence="1">The sequence shown here is derived from an EMBL/GenBank/DDBJ whole genome shotgun (WGS) entry which is preliminary data.</text>
</comment>
<protein>
    <submittedName>
        <fullName evidence="1">Uncharacterized protein</fullName>
    </submittedName>
</protein>
<sequence>IVEMFKQKNLNKLCIVNRSNAGYLGTRTELLIDELTKLEKDVWLMSTCDGLDEQFETDAYNNYVVKVDTSASLTQCGTPKG</sequence>
<gene>
    <name evidence="1" type="ORF">PMAYCL1PPCAC_28397</name>
</gene>
<accession>A0AAN5D8X9</accession>
<feature type="non-terminal residue" evidence="1">
    <location>
        <position position="1"/>
    </location>
</feature>
<organism evidence="1 2">
    <name type="scientific">Pristionchus mayeri</name>
    <dbReference type="NCBI Taxonomy" id="1317129"/>
    <lineage>
        <taxon>Eukaryota</taxon>
        <taxon>Metazoa</taxon>
        <taxon>Ecdysozoa</taxon>
        <taxon>Nematoda</taxon>
        <taxon>Chromadorea</taxon>
        <taxon>Rhabditida</taxon>
        <taxon>Rhabditina</taxon>
        <taxon>Diplogasteromorpha</taxon>
        <taxon>Diplogasteroidea</taxon>
        <taxon>Neodiplogasteridae</taxon>
        <taxon>Pristionchus</taxon>
    </lineage>
</organism>
<evidence type="ECO:0000313" key="1">
    <source>
        <dbReference type="EMBL" id="GMR58202.1"/>
    </source>
</evidence>
<keyword evidence="2" id="KW-1185">Reference proteome</keyword>